<feature type="domain" description="Cysteine/serine-rich nuclear protein N-terminal" evidence="10">
    <location>
        <begin position="268"/>
        <end position="474"/>
    </location>
</feature>
<keyword evidence="4" id="KW-0805">Transcription regulation</keyword>
<evidence type="ECO:0000256" key="1">
    <source>
        <dbReference type="ARBA" id="ARBA00004123"/>
    </source>
</evidence>
<dbReference type="GO" id="GO:0005634">
    <property type="term" value="C:nucleus"/>
    <property type="evidence" value="ECO:0007669"/>
    <property type="project" value="UniProtKB-SubCell"/>
</dbReference>
<dbReference type="Pfam" id="PF16019">
    <property type="entry name" value="CSRNP_N"/>
    <property type="match status" value="1"/>
</dbReference>
<dbReference type="PANTHER" id="PTHR13580">
    <property type="entry name" value="TGF-BETA INDUCED APOPTOSIS PROTEIN"/>
    <property type="match status" value="1"/>
</dbReference>
<name>A0A9N9RM18_9DIPT</name>
<keyword evidence="12" id="KW-1185">Reference proteome</keyword>
<dbReference type="Proteomes" id="UP001153620">
    <property type="component" value="Chromosome 1"/>
</dbReference>
<dbReference type="InterPro" id="IPR031972">
    <property type="entry name" value="CSRNP_N"/>
</dbReference>
<keyword evidence="3" id="KW-0053">Apoptosis</keyword>
<accession>A0A9N9RM18</accession>
<evidence type="ECO:0000256" key="9">
    <source>
        <dbReference type="SAM" id="MobiDB-lite"/>
    </source>
</evidence>
<evidence type="ECO:0000256" key="3">
    <source>
        <dbReference type="ARBA" id="ARBA00022703"/>
    </source>
</evidence>
<feature type="region of interest" description="Disordered" evidence="9">
    <location>
        <begin position="334"/>
        <end position="356"/>
    </location>
</feature>
<evidence type="ECO:0000256" key="2">
    <source>
        <dbReference type="ARBA" id="ARBA00008548"/>
    </source>
</evidence>
<dbReference type="GO" id="GO:0000981">
    <property type="term" value="F:DNA-binding transcription factor activity, RNA polymerase II-specific"/>
    <property type="evidence" value="ECO:0007669"/>
    <property type="project" value="TreeGrafter"/>
</dbReference>
<dbReference type="InterPro" id="IPR023260">
    <property type="entry name" value="Cys/Ser-rich_nuc_prot"/>
</dbReference>
<evidence type="ECO:0000313" key="11">
    <source>
        <dbReference type="EMBL" id="CAG9799196.1"/>
    </source>
</evidence>
<evidence type="ECO:0000313" key="12">
    <source>
        <dbReference type="Proteomes" id="UP001153620"/>
    </source>
</evidence>
<protein>
    <recommendedName>
        <fullName evidence="10">Cysteine/serine-rich nuclear protein N-terminal domain-containing protein</fullName>
    </recommendedName>
</protein>
<evidence type="ECO:0000256" key="8">
    <source>
        <dbReference type="ARBA" id="ARBA00023242"/>
    </source>
</evidence>
<dbReference type="AlphaFoldDB" id="A0A9N9RM18"/>
<dbReference type="GO" id="GO:0043565">
    <property type="term" value="F:sequence-specific DNA binding"/>
    <property type="evidence" value="ECO:0007669"/>
    <property type="project" value="TreeGrafter"/>
</dbReference>
<evidence type="ECO:0000256" key="7">
    <source>
        <dbReference type="ARBA" id="ARBA00023163"/>
    </source>
</evidence>
<dbReference type="PANTHER" id="PTHR13580:SF9">
    <property type="entry name" value="AXIN1 UP-REGULATED 1, ISOFORM A"/>
    <property type="match status" value="1"/>
</dbReference>
<comment type="subcellular location">
    <subcellularLocation>
        <location evidence="1">Nucleus</location>
    </subcellularLocation>
</comment>
<dbReference type="PRINTS" id="PR02031">
    <property type="entry name" value="CYSSERRICHNP"/>
</dbReference>
<evidence type="ECO:0000256" key="5">
    <source>
        <dbReference type="ARBA" id="ARBA00023125"/>
    </source>
</evidence>
<evidence type="ECO:0000259" key="10">
    <source>
        <dbReference type="Pfam" id="PF16019"/>
    </source>
</evidence>
<dbReference type="EMBL" id="OU895877">
    <property type="protein sequence ID" value="CAG9799196.1"/>
    <property type="molecule type" value="Genomic_DNA"/>
</dbReference>
<reference evidence="11" key="2">
    <citation type="submission" date="2022-10" db="EMBL/GenBank/DDBJ databases">
        <authorList>
            <consortium name="ENA_rothamsted_submissions"/>
            <consortium name="culmorum"/>
            <person name="King R."/>
        </authorList>
    </citation>
    <scope>NUCLEOTIDE SEQUENCE</scope>
</reference>
<organism evidence="11 12">
    <name type="scientific">Chironomus riparius</name>
    <dbReference type="NCBI Taxonomy" id="315576"/>
    <lineage>
        <taxon>Eukaryota</taxon>
        <taxon>Metazoa</taxon>
        <taxon>Ecdysozoa</taxon>
        <taxon>Arthropoda</taxon>
        <taxon>Hexapoda</taxon>
        <taxon>Insecta</taxon>
        <taxon>Pterygota</taxon>
        <taxon>Neoptera</taxon>
        <taxon>Endopterygota</taxon>
        <taxon>Diptera</taxon>
        <taxon>Nematocera</taxon>
        <taxon>Chironomoidea</taxon>
        <taxon>Chironomidae</taxon>
        <taxon>Chironominae</taxon>
        <taxon>Chironomus</taxon>
    </lineage>
</organism>
<reference evidence="11" key="1">
    <citation type="submission" date="2022-01" db="EMBL/GenBank/DDBJ databases">
        <authorList>
            <person name="King R."/>
        </authorList>
    </citation>
    <scope>NUCLEOTIDE SEQUENCE</scope>
</reference>
<evidence type="ECO:0000256" key="6">
    <source>
        <dbReference type="ARBA" id="ARBA00023159"/>
    </source>
</evidence>
<gene>
    <name evidence="11" type="ORF">CHIRRI_LOCUS2165</name>
</gene>
<dbReference type="GO" id="GO:0006915">
    <property type="term" value="P:apoptotic process"/>
    <property type="evidence" value="ECO:0007669"/>
    <property type="project" value="UniProtKB-KW"/>
</dbReference>
<keyword evidence="7" id="KW-0804">Transcription</keyword>
<comment type="similarity">
    <text evidence="2">Belongs to the AXUD1 family.</text>
</comment>
<dbReference type="OrthoDB" id="5946974at2759"/>
<keyword evidence="8" id="KW-0539">Nucleus</keyword>
<keyword evidence="5" id="KW-0238">DNA-binding</keyword>
<sequence>MLKPIKTFFNYLQKNANTSNIFRFSNDMNMSDEINSSPNEGDNTAFEDPLTDPLAIDDEYGVNSDENILHIDNTRVDDFVFVDIEKLKNNSNSVVKRESIGIKLKSSKHIELSDINGNKKQIIDDLKVNSLKSDKKEESDIIEVSQKLESSDRSELRSRKNVSINKVIDDCDSLTNEKVKSSSIKDNDINKNIDNISFVISATSSVSDETEETIDTSEVRSDGSDSGLGLDILRNISMIEKSLAVLTPSKSSLKRRSSELLHDEQSKKQKQGINFGNVTVYYFPRCQGFGCVPTQGGSTLGMTAKHSYKKTFSLSEHTLEQRRLNRLKIAGSEFNHCSSSSDESKSDDEISENSLSEADSEAYGFLQPITARQRRALLKNAGVRKIDTTEKDECRQLRSSREICGCSCRGFCDPDTCECSLAGIKCQVDRLKPHEFPCGCTRDGCANVNGRVEFNPSRVKTHFIHTIMRLELEKRQELSEDSKTNIIPSLPPAKWWMRLQSTQPNSNTSTNYNSYVYNNGISSNQYSGKIPSLSMMSASMANQESIDLHFAYRDEYINNSTLNTDTNNSSFNSNSNDYFSGYNYLSTTGSISPNNAVHCGFSSNSYSYNQHYTDLHRQNNMTQLNFSTDCQYSNFPANNGSSLSYKANSASETNEITSINYVANNFSSPIQNGAATSRVSYQNITSSQSQEISNNSENFCSSTQNVNRASCIGLEPTTSKIDQNDSNEKLTEIINKSIVESVTA</sequence>
<evidence type="ECO:0000256" key="4">
    <source>
        <dbReference type="ARBA" id="ARBA00023015"/>
    </source>
</evidence>
<proteinExistence type="inferred from homology"/>
<keyword evidence="6" id="KW-0010">Activator</keyword>